<name>A0A1W2E0T8_9SPHI</name>
<feature type="signal peptide" evidence="3">
    <location>
        <begin position="1"/>
        <end position="20"/>
    </location>
</feature>
<dbReference type="InterPro" id="IPR025738">
    <property type="entry name" value="BatD"/>
</dbReference>
<proteinExistence type="predicted"/>
<gene>
    <name evidence="4" type="ORF">SAMN04488524_4327</name>
</gene>
<protein>
    <submittedName>
        <fullName evidence="4">Oxygen tolerance</fullName>
    </submittedName>
</protein>
<dbReference type="Pfam" id="PF13584">
    <property type="entry name" value="BatD"/>
    <property type="match status" value="2"/>
</dbReference>
<evidence type="ECO:0000256" key="1">
    <source>
        <dbReference type="SAM" id="MobiDB-lite"/>
    </source>
</evidence>
<feature type="transmembrane region" description="Helical" evidence="2">
    <location>
        <begin position="471"/>
        <end position="490"/>
    </location>
</feature>
<feature type="region of interest" description="Disordered" evidence="1">
    <location>
        <begin position="135"/>
        <end position="156"/>
    </location>
</feature>
<dbReference type="PANTHER" id="PTHR40940">
    <property type="entry name" value="PROTEIN BATD-RELATED"/>
    <property type="match status" value="1"/>
</dbReference>
<dbReference type="OrthoDB" id="2079210at2"/>
<keyword evidence="5" id="KW-1185">Reference proteome</keyword>
<dbReference type="STRING" id="151894.SAMN04488524_4327"/>
<reference evidence="5" key="1">
    <citation type="submission" date="2017-04" db="EMBL/GenBank/DDBJ databases">
        <authorList>
            <person name="Varghese N."/>
            <person name="Submissions S."/>
        </authorList>
    </citation>
    <scope>NUCLEOTIDE SEQUENCE [LARGE SCALE GENOMIC DNA]</scope>
    <source>
        <strain evidence="5">DSM 12126</strain>
    </source>
</reference>
<keyword evidence="3" id="KW-0732">Signal</keyword>
<keyword evidence="2" id="KW-0472">Membrane</keyword>
<feature type="chain" id="PRO_5013229911" evidence="3">
    <location>
        <begin position="21"/>
        <end position="615"/>
    </location>
</feature>
<dbReference type="Proteomes" id="UP000192756">
    <property type="component" value="Unassembled WGS sequence"/>
</dbReference>
<keyword evidence="2" id="KW-0812">Transmembrane</keyword>
<keyword evidence="2" id="KW-1133">Transmembrane helix</keyword>
<organism evidence="4 5">
    <name type="scientific">Pedobacter africanus</name>
    <dbReference type="NCBI Taxonomy" id="151894"/>
    <lineage>
        <taxon>Bacteria</taxon>
        <taxon>Pseudomonadati</taxon>
        <taxon>Bacteroidota</taxon>
        <taxon>Sphingobacteriia</taxon>
        <taxon>Sphingobacteriales</taxon>
        <taxon>Sphingobacteriaceae</taxon>
        <taxon>Pedobacter</taxon>
    </lineage>
</organism>
<dbReference type="PANTHER" id="PTHR40940:SF2">
    <property type="entry name" value="BATD"/>
    <property type="match status" value="1"/>
</dbReference>
<dbReference type="EMBL" id="FWXT01000004">
    <property type="protein sequence ID" value="SMD03012.1"/>
    <property type="molecule type" value="Genomic_DNA"/>
</dbReference>
<evidence type="ECO:0000256" key="3">
    <source>
        <dbReference type="SAM" id="SignalP"/>
    </source>
</evidence>
<evidence type="ECO:0000313" key="5">
    <source>
        <dbReference type="Proteomes" id="UP000192756"/>
    </source>
</evidence>
<accession>A0A1W2E0T8</accession>
<dbReference type="AlphaFoldDB" id="A0A1W2E0T8"/>
<evidence type="ECO:0000313" key="4">
    <source>
        <dbReference type="EMBL" id="SMD03012.1"/>
    </source>
</evidence>
<sequence length="615" mass="67898">MKMKHYILSILLLLTSAVFAAGTKRIQDIKVTASLSRSQVATGEPFELIFSISGNGNIEAFNPPAFNGFQVLGGPNQSSSFTSINGRTTSSMSLSYDLMAVREGEFIIGGASLVINGKTYKTNAVKLKVIKGSAAPQSTQGNVGGSRQQGQRVEGESSNISRRLFIRAVASKNNVFQGEGLSVTYKLYTNIELLDNALDKLPDFNGFWSQEIKNNDPNVRWETETYQGSRYNVAVLKEIILFPERSGKLSLDPLAMTFLVRQPVASGNSSDPFDMFFGSYKDVKYKIKSSPISINVKPLPEAGKPAGFEGAVGSFSIAAIVDKQALKANEAVNYTLKISGSGNLKLLKAPAVNFPADLEKYDPKLTDHLTESLSGVSGSREYSYLLIPRHEGNYTIEPYQFSYFNPATQRYVTLSTGSFDLKVAKGAPGSNVTAYSSASQQDIKLLAKDISYIKTNTGGLYKKGSSFYGSLTHYLLLCVWPLLFVAAFVYRKRYRENNRDQVSLKGRNANKVAARHLTNAKKQLQAGDKKLFYQDIYKGLYQYLSDKFNIAAAELNKEHIRTQLRERGMGEPLIKQLEETLDLCEMARYAPVTGISEQEVFDKAKNTINEIETNA</sequence>
<evidence type="ECO:0000256" key="2">
    <source>
        <dbReference type="SAM" id="Phobius"/>
    </source>
</evidence>